<keyword evidence="8" id="KW-1185">Reference proteome</keyword>
<dbReference type="PROSITE" id="PS51194">
    <property type="entry name" value="HELICASE_CTER"/>
    <property type="match status" value="1"/>
</dbReference>
<dbReference type="SMART" id="SM00891">
    <property type="entry name" value="ERCC4"/>
    <property type="match status" value="1"/>
</dbReference>
<evidence type="ECO:0000313" key="8">
    <source>
        <dbReference type="Proteomes" id="UP000570823"/>
    </source>
</evidence>
<dbReference type="Pfam" id="PF21210">
    <property type="entry name" value="RNA_helicase_helical"/>
    <property type="match status" value="1"/>
</dbReference>
<gene>
    <name evidence="7" type="ORF">HWN36_10355</name>
</gene>
<reference evidence="7 8" key="1">
    <citation type="submission" date="2020-06" db="EMBL/GenBank/DDBJ databases">
        <title>Methanofollis fontis sp. nov., a methanogen isolated from marine sediments near a cold seep at Four-Way Closure Ridge offshore southwestern Taiwan.</title>
        <authorList>
            <person name="Chen S.-C."/>
            <person name="Teng N.-H."/>
            <person name="Lin Y.-S."/>
            <person name="Lai M.-C."/>
            <person name="Chen H.-H."/>
            <person name="Wang C.-C."/>
        </authorList>
    </citation>
    <scope>NUCLEOTIDE SEQUENCE [LARGE SCALE GENOMIC DNA]</scope>
    <source>
        <strain evidence="7 8">DSM 2702</strain>
    </source>
</reference>
<organism evidence="7 8">
    <name type="scientific">Methanofollis tationis</name>
    <dbReference type="NCBI Taxonomy" id="81417"/>
    <lineage>
        <taxon>Archaea</taxon>
        <taxon>Methanobacteriati</taxon>
        <taxon>Methanobacteriota</taxon>
        <taxon>Stenosarchaea group</taxon>
        <taxon>Methanomicrobia</taxon>
        <taxon>Methanomicrobiales</taxon>
        <taxon>Methanomicrobiaceae</taxon>
        <taxon>Methanofollis</taxon>
    </lineage>
</organism>
<dbReference type="Pfam" id="PF02732">
    <property type="entry name" value="ERCC4"/>
    <property type="match status" value="1"/>
</dbReference>
<dbReference type="Gene3D" id="3.40.50.10130">
    <property type="match status" value="1"/>
</dbReference>
<dbReference type="EMBL" id="JABXWR010000001">
    <property type="protein sequence ID" value="NVO67700.1"/>
    <property type="molecule type" value="Genomic_DNA"/>
</dbReference>
<dbReference type="SUPFAM" id="SSF52980">
    <property type="entry name" value="Restriction endonuclease-like"/>
    <property type="match status" value="1"/>
</dbReference>
<keyword evidence="4" id="KW-0067">ATP-binding</keyword>
<dbReference type="InterPro" id="IPR001650">
    <property type="entry name" value="Helicase_C-like"/>
</dbReference>
<dbReference type="InterPro" id="IPR041755">
    <property type="entry name" value="Hef_ID"/>
</dbReference>
<dbReference type="GO" id="GO:0004518">
    <property type="term" value="F:nuclease activity"/>
    <property type="evidence" value="ECO:0007669"/>
    <property type="project" value="InterPro"/>
</dbReference>
<dbReference type="SUPFAM" id="SSF47781">
    <property type="entry name" value="RuvA domain 2-like"/>
    <property type="match status" value="1"/>
</dbReference>
<dbReference type="InterPro" id="IPR011545">
    <property type="entry name" value="DEAD/DEAH_box_helicase_dom"/>
</dbReference>
<dbReference type="CDD" id="cd12089">
    <property type="entry name" value="Hef_ID"/>
    <property type="match status" value="1"/>
</dbReference>
<dbReference type="Gene3D" id="3.40.50.300">
    <property type="entry name" value="P-loop containing nucleotide triphosphate hydrolases"/>
    <property type="match status" value="2"/>
</dbReference>
<evidence type="ECO:0000256" key="1">
    <source>
        <dbReference type="ARBA" id="ARBA00022741"/>
    </source>
</evidence>
<evidence type="ECO:0000259" key="5">
    <source>
        <dbReference type="PROSITE" id="PS51192"/>
    </source>
</evidence>
<dbReference type="InterPro" id="IPR014001">
    <property type="entry name" value="Helicase_ATP-bd"/>
</dbReference>
<dbReference type="PROSITE" id="PS51192">
    <property type="entry name" value="HELICASE_ATP_BIND_1"/>
    <property type="match status" value="1"/>
</dbReference>
<dbReference type="CDD" id="cd20075">
    <property type="entry name" value="XPF_nuclease_XPF_arch"/>
    <property type="match status" value="1"/>
</dbReference>
<dbReference type="PANTHER" id="PTHR14025:SF20">
    <property type="entry name" value="FANCONI ANEMIA GROUP M PROTEIN"/>
    <property type="match status" value="1"/>
</dbReference>
<dbReference type="Gene3D" id="1.10.150.20">
    <property type="entry name" value="5' to 3' exonuclease, C-terminal subdomain"/>
    <property type="match status" value="1"/>
</dbReference>
<dbReference type="SUPFAM" id="SSF52540">
    <property type="entry name" value="P-loop containing nucleoside triphosphate hydrolases"/>
    <property type="match status" value="1"/>
</dbReference>
<dbReference type="GO" id="GO:0140097">
    <property type="term" value="F:catalytic activity, acting on DNA"/>
    <property type="evidence" value="ECO:0007669"/>
    <property type="project" value="UniProtKB-ARBA"/>
</dbReference>
<protein>
    <submittedName>
        <fullName evidence="7">DEAD/DEAH box helicase</fullName>
    </submittedName>
</protein>
<dbReference type="GO" id="GO:0003677">
    <property type="term" value="F:DNA binding"/>
    <property type="evidence" value="ECO:0007669"/>
    <property type="project" value="InterPro"/>
</dbReference>
<evidence type="ECO:0000259" key="6">
    <source>
        <dbReference type="PROSITE" id="PS51194"/>
    </source>
</evidence>
<dbReference type="Gene3D" id="1.20.1320.20">
    <property type="entry name" value="hef helicase domain"/>
    <property type="match status" value="1"/>
</dbReference>
<dbReference type="Pfam" id="PF00271">
    <property type="entry name" value="Helicase_C"/>
    <property type="match status" value="1"/>
</dbReference>
<dbReference type="PANTHER" id="PTHR14025">
    <property type="entry name" value="FANCONI ANEMIA GROUP M FANCM FAMILY MEMBER"/>
    <property type="match status" value="1"/>
</dbReference>
<sequence>MSHISHPLIRAESLDERRYQLAIALQALDRHTMVVLPTGLGKTAVALITAASRLYREGGRLLVLAPTKPLVEQHLRYFSERLALPEEGTCAIFTGDTGPDERKALWDRATAIFATPQVIKNDLIAGRYTLSDVTLMVVDECHRAVGNYAYVFLARRYLQTAEKPLLLAMTASPGGDHGKVEEVMANLGIEGVETRTESDPDVVPYVHEREVEHRQVDLPEELAAAVGDINILIDSRLAALKRAGFFAPDRSKLSMKALNQINAEIQGRIAQRDTAAFTAASIYAELMKLRHAVSLAESQGSRVLSGYLEKLSKEGQSATGTKASQRLAGDPVFQRLCQRSVSWQGELHPKVGLTVALVKEQVALHPESRTIVFATFRDTVALLVEALREAGIGAERFVGQASRDAEKGLSQKKQIDVLRRFREGEFPVIVATSVGEEGLDVPSTDLVVFYEAVPSEIRSIQRKGRTGRSGTGRIVVFTTKGTADEVYRYVSQQRERSMQKGIRALGGGGTGKGQTNFGSFVAAAPEGPSITVDDRETASRVAEVLSDLGLHIALTRLEVGDYAIGDRIVVERKTVQDFADTLVDRDLLGQVRALAAAAPRPVMIVEGEGDLYAARDIHPNAIRGALAAITVDMGVAVIRTKNAEETAEMLAVLCRREEGEPGDRRVQTKKTYTTGKEQLENIVASFPEIGLKGARALLEHFGSVKAVVEAEKDDLTAVKGVGKKTAESIWETARRPYG</sequence>
<keyword evidence="2" id="KW-0378">Hydrolase</keyword>
<dbReference type="SMART" id="SM00278">
    <property type="entry name" value="HhH1"/>
    <property type="match status" value="2"/>
</dbReference>
<dbReference type="GO" id="GO:0016787">
    <property type="term" value="F:hydrolase activity"/>
    <property type="evidence" value="ECO:0007669"/>
    <property type="project" value="UniProtKB-KW"/>
</dbReference>
<evidence type="ECO:0000313" key="7">
    <source>
        <dbReference type="EMBL" id="NVO67700.1"/>
    </source>
</evidence>
<dbReference type="Pfam" id="PF00270">
    <property type="entry name" value="DEAD"/>
    <property type="match status" value="1"/>
</dbReference>
<dbReference type="GO" id="GO:0005524">
    <property type="term" value="F:ATP binding"/>
    <property type="evidence" value="ECO:0007669"/>
    <property type="project" value="UniProtKB-KW"/>
</dbReference>
<dbReference type="GO" id="GO:0004386">
    <property type="term" value="F:helicase activity"/>
    <property type="evidence" value="ECO:0007669"/>
    <property type="project" value="UniProtKB-KW"/>
</dbReference>
<dbReference type="InterPro" id="IPR006166">
    <property type="entry name" value="ERCC4_domain"/>
</dbReference>
<dbReference type="NCBIfam" id="NF010337">
    <property type="entry name" value="PRK13766.1"/>
    <property type="match status" value="1"/>
</dbReference>
<name>A0A7K4HS55_9EURY</name>
<keyword evidence="1" id="KW-0547">Nucleotide-binding</keyword>
<evidence type="ECO:0000256" key="3">
    <source>
        <dbReference type="ARBA" id="ARBA00022806"/>
    </source>
</evidence>
<dbReference type="GO" id="GO:0006281">
    <property type="term" value="P:DNA repair"/>
    <property type="evidence" value="ECO:0007669"/>
    <property type="project" value="InterPro"/>
</dbReference>
<dbReference type="InterPro" id="IPR003583">
    <property type="entry name" value="Hlx-hairpin-Hlx_DNA-bd_motif"/>
</dbReference>
<evidence type="ECO:0000256" key="2">
    <source>
        <dbReference type="ARBA" id="ARBA00022801"/>
    </source>
</evidence>
<keyword evidence="3 7" id="KW-0347">Helicase</keyword>
<feature type="domain" description="Helicase C-terminal" evidence="6">
    <location>
        <begin position="356"/>
        <end position="518"/>
    </location>
</feature>
<dbReference type="InterPro" id="IPR011335">
    <property type="entry name" value="Restrct_endonuc-II-like"/>
</dbReference>
<comment type="caution">
    <text evidence="7">The sequence shown here is derived from an EMBL/GenBank/DDBJ whole genome shotgun (WGS) entry which is preliminary data.</text>
</comment>
<dbReference type="SMART" id="SM00490">
    <property type="entry name" value="HELICc"/>
    <property type="match status" value="1"/>
</dbReference>
<dbReference type="RefSeq" id="WP_176789258.1">
    <property type="nucleotide sequence ID" value="NZ_JABXWR010000001.1"/>
</dbReference>
<evidence type="ECO:0000256" key="4">
    <source>
        <dbReference type="ARBA" id="ARBA00022840"/>
    </source>
</evidence>
<accession>A0A7K4HS55</accession>
<dbReference type="SMART" id="SM00487">
    <property type="entry name" value="DEXDc"/>
    <property type="match status" value="1"/>
</dbReference>
<dbReference type="AlphaFoldDB" id="A0A7K4HS55"/>
<dbReference type="Pfam" id="PF14520">
    <property type="entry name" value="HHH_5"/>
    <property type="match status" value="1"/>
</dbReference>
<proteinExistence type="predicted"/>
<dbReference type="InterPro" id="IPR027417">
    <property type="entry name" value="P-loop_NTPase"/>
</dbReference>
<dbReference type="Proteomes" id="UP000570823">
    <property type="component" value="Unassembled WGS sequence"/>
</dbReference>
<dbReference type="InterPro" id="IPR010994">
    <property type="entry name" value="RuvA_2-like"/>
</dbReference>
<dbReference type="OrthoDB" id="9764at2157"/>
<feature type="domain" description="Helicase ATP-binding" evidence="5">
    <location>
        <begin position="23"/>
        <end position="191"/>
    </location>
</feature>